<feature type="transmembrane region" description="Helical" evidence="9">
    <location>
        <begin position="215"/>
        <end position="234"/>
    </location>
</feature>
<evidence type="ECO:0000313" key="11">
    <source>
        <dbReference type="EMBL" id="GEN60647.1"/>
    </source>
</evidence>
<evidence type="ECO:0000256" key="8">
    <source>
        <dbReference type="ARBA" id="ARBA00023136"/>
    </source>
</evidence>
<dbReference type="PROSITE" id="PS00217">
    <property type="entry name" value="SUGAR_TRANSPORT_2"/>
    <property type="match status" value="1"/>
</dbReference>
<reference evidence="11 12" key="1">
    <citation type="submission" date="2019-07" db="EMBL/GenBank/DDBJ databases">
        <title>Whole genome shotgun sequence of Acetobacter nitrogenifigens NBRC 105050.</title>
        <authorList>
            <person name="Hosoyama A."/>
            <person name="Uohara A."/>
            <person name="Ohji S."/>
            <person name="Ichikawa N."/>
        </authorList>
    </citation>
    <scope>NUCLEOTIDE SEQUENCE [LARGE SCALE GENOMIC DNA]</scope>
    <source>
        <strain evidence="11 12">NBRC 105050</strain>
    </source>
</reference>
<dbReference type="Pfam" id="PF07690">
    <property type="entry name" value="MFS_1"/>
    <property type="match status" value="1"/>
</dbReference>
<dbReference type="NCBIfam" id="NF011656">
    <property type="entry name" value="PRK15075.1"/>
    <property type="match status" value="1"/>
</dbReference>
<sequence length="455" mass="48034">MTNKTASLDVARSAEGYAAGGVAQSSTVADIAPPMTTGARVRAAMQVASGNMLEMYDFMVFGYYAAAIGRAFFPSGDAYAELMMSFATFGAGFLMRPLGAVVLGAYVDRIGRRKGLILTLSLMSIGTMCLALTPTYAQIGLLAPLIVLCGRLLQGFSAGVELGSTSVYLAEIATPATKGFVVSFQSASQQVAVAAAAALGVFLSTVIPPESMGAWGWRVPLLLGCMIVPVLFFLRRNLRETEAFAATHSPPAIREVLATIAREWRIVGVGVLMVLMTTTSFYVITAYTPSFGASVLHLSSRDSLVVTLCVGVANFAMLPAFGALSDRIGRRRLLIVATVTAILTAWPAMTWLTTTPSFGRLLVVELWLALIYSAYNGAAVAFLTEIVPPRIRTTGFSLAYSAATCIGGFTPTICTLLIHQTGDRAMPGAWLSVAAVCGLIAAIRAKPYKDEGARA</sequence>
<evidence type="ECO:0000256" key="6">
    <source>
        <dbReference type="ARBA" id="ARBA00022847"/>
    </source>
</evidence>
<protein>
    <submittedName>
        <fullName evidence="11">Citrate-proton symporter</fullName>
    </submittedName>
</protein>
<evidence type="ECO:0000256" key="5">
    <source>
        <dbReference type="ARBA" id="ARBA00022692"/>
    </source>
</evidence>
<comment type="similarity">
    <text evidence="2">Belongs to the major facilitator superfamily. Metabolite:H+ Symporter (MHS) family (TC 2.A.1.6) family.</text>
</comment>
<proteinExistence type="inferred from homology"/>
<keyword evidence="4" id="KW-1003">Cell membrane</keyword>
<feature type="transmembrane region" description="Helical" evidence="9">
    <location>
        <begin position="398"/>
        <end position="419"/>
    </location>
</feature>
<evidence type="ECO:0000256" key="1">
    <source>
        <dbReference type="ARBA" id="ARBA00004651"/>
    </source>
</evidence>
<dbReference type="STRING" id="1120919.GCA_000429165_02630"/>
<gene>
    <name evidence="11" type="primary">citA_3</name>
    <name evidence="11" type="ORF">ANI02nite_25310</name>
</gene>
<dbReference type="PROSITE" id="PS50850">
    <property type="entry name" value="MFS"/>
    <property type="match status" value="1"/>
</dbReference>
<feature type="transmembrane region" description="Helical" evidence="9">
    <location>
        <begin position="425"/>
        <end position="445"/>
    </location>
</feature>
<feature type="transmembrane region" description="Helical" evidence="9">
    <location>
        <begin position="264"/>
        <end position="284"/>
    </location>
</feature>
<evidence type="ECO:0000256" key="2">
    <source>
        <dbReference type="ARBA" id="ARBA00008240"/>
    </source>
</evidence>
<feature type="transmembrane region" description="Helical" evidence="9">
    <location>
        <begin position="366"/>
        <end position="386"/>
    </location>
</feature>
<feature type="transmembrane region" description="Helical" evidence="9">
    <location>
        <begin position="333"/>
        <end position="354"/>
    </location>
</feature>
<evidence type="ECO:0000256" key="4">
    <source>
        <dbReference type="ARBA" id="ARBA00022475"/>
    </source>
</evidence>
<evidence type="ECO:0000256" key="7">
    <source>
        <dbReference type="ARBA" id="ARBA00022989"/>
    </source>
</evidence>
<evidence type="ECO:0000313" key="12">
    <source>
        <dbReference type="Proteomes" id="UP000321635"/>
    </source>
</evidence>
<feature type="transmembrane region" description="Helical" evidence="9">
    <location>
        <begin position="116"/>
        <end position="139"/>
    </location>
</feature>
<dbReference type="GO" id="GO:0015293">
    <property type="term" value="F:symporter activity"/>
    <property type="evidence" value="ECO:0007669"/>
    <property type="project" value="UniProtKB-KW"/>
</dbReference>
<dbReference type="AlphaFoldDB" id="A0A511XCF3"/>
<feature type="transmembrane region" description="Helical" evidence="9">
    <location>
        <begin position="304"/>
        <end position="321"/>
    </location>
</feature>
<feature type="domain" description="Major facilitator superfamily (MFS) profile" evidence="10">
    <location>
        <begin position="43"/>
        <end position="450"/>
    </location>
</feature>
<evidence type="ECO:0000256" key="3">
    <source>
        <dbReference type="ARBA" id="ARBA00022448"/>
    </source>
</evidence>
<accession>A0A511XCF3</accession>
<dbReference type="PANTHER" id="PTHR43528">
    <property type="entry name" value="ALPHA-KETOGLUTARATE PERMEASE"/>
    <property type="match status" value="1"/>
</dbReference>
<evidence type="ECO:0000259" key="10">
    <source>
        <dbReference type="PROSITE" id="PS50850"/>
    </source>
</evidence>
<organism evidence="11 12">
    <name type="scientific">Acetobacter nitrogenifigens DSM 23921 = NBRC 105050</name>
    <dbReference type="NCBI Taxonomy" id="1120919"/>
    <lineage>
        <taxon>Bacteria</taxon>
        <taxon>Pseudomonadati</taxon>
        <taxon>Pseudomonadota</taxon>
        <taxon>Alphaproteobacteria</taxon>
        <taxon>Acetobacterales</taxon>
        <taxon>Acetobacteraceae</taxon>
        <taxon>Acetobacter</taxon>
    </lineage>
</organism>
<dbReference type="InterPro" id="IPR005829">
    <property type="entry name" value="Sugar_transporter_CS"/>
</dbReference>
<dbReference type="GO" id="GO:0005886">
    <property type="term" value="C:plasma membrane"/>
    <property type="evidence" value="ECO:0007669"/>
    <property type="project" value="UniProtKB-SubCell"/>
</dbReference>
<comment type="subcellular location">
    <subcellularLocation>
        <location evidence="1">Cell membrane</location>
        <topology evidence="1">Multi-pass membrane protein</topology>
    </subcellularLocation>
</comment>
<keyword evidence="8 9" id="KW-0472">Membrane</keyword>
<keyword evidence="5 9" id="KW-0812">Transmembrane</keyword>
<dbReference type="InterPro" id="IPR020846">
    <property type="entry name" value="MFS_dom"/>
</dbReference>
<dbReference type="RefSeq" id="WP_281285506.1">
    <property type="nucleotide sequence ID" value="NZ_AUBI01000010.1"/>
</dbReference>
<dbReference type="InterPro" id="IPR036259">
    <property type="entry name" value="MFS_trans_sf"/>
</dbReference>
<feature type="transmembrane region" description="Helical" evidence="9">
    <location>
        <begin position="55"/>
        <end position="73"/>
    </location>
</feature>
<evidence type="ECO:0000256" key="9">
    <source>
        <dbReference type="SAM" id="Phobius"/>
    </source>
</evidence>
<dbReference type="SUPFAM" id="SSF103473">
    <property type="entry name" value="MFS general substrate transporter"/>
    <property type="match status" value="1"/>
</dbReference>
<dbReference type="EMBL" id="BJYF01000019">
    <property type="protein sequence ID" value="GEN60647.1"/>
    <property type="molecule type" value="Genomic_DNA"/>
</dbReference>
<dbReference type="Gene3D" id="1.20.1250.20">
    <property type="entry name" value="MFS general substrate transporter like domains"/>
    <property type="match status" value="2"/>
</dbReference>
<name>A0A511XCF3_9PROT</name>
<dbReference type="FunFam" id="1.20.1250.20:FF:000001">
    <property type="entry name" value="Dicarboxylate MFS transporter"/>
    <property type="match status" value="1"/>
</dbReference>
<dbReference type="InterPro" id="IPR051084">
    <property type="entry name" value="H+-coupled_symporters"/>
</dbReference>
<keyword evidence="3" id="KW-0813">Transport</keyword>
<keyword evidence="6" id="KW-0769">Symport</keyword>
<feature type="transmembrane region" description="Helical" evidence="9">
    <location>
        <begin position="85"/>
        <end position="107"/>
    </location>
</feature>
<dbReference type="Proteomes" id="UP000321635">
    <property type="component" value="Unassembled WGS sequence"/>
</dbReference>
<dbReference type="PROSITE" id="PS00216">
    <property type="entry name" value="SUGAR_TRANSPORT_1"/>
    <property type="match status" value="1"/>
</dbReference>
<comment type="caution">
    <text evidence="11">The sequence shown here is derived from an EMBL/GenBank/DDBJ whole genome shotgun (WGS) entry which is preliminary data.</text>
</comment>
<dbReference type="InterPro" id="IPR011701">
    <property type="entry name" value="MFS"/>
</dbReference>
<keyword evidence="12" id="KW-1185">Reference proteome</keyword>
<keyword evidence="7 9" id="KW-1133">Transmembrane helix</keyword>
<dbReference type="PANTHER" id="PTHR43528:SF6">
    <property type="entry name" value="CITRATE-PROTON SYMPORTER"/>
    <property type="match status" value="1"/>
</dbReference>